<evidence type="ECO:0000259" key="2">
    <source>
        <dbReference type="Pfam" id="PF08083"/>
    </source>
</evidence>
<organism evidence="3 4">
    <name type="scientific">Exidia glandulosa HHB12029</name>
    <dbReference type="NCBI Taxonomy" id="1314781"/>
    <lineage>
        <taxon>Eukaryota</taxon>
        <taxon>Fungi</taxon>
        <taxon>Dikarya</taxon>
        <taxon>Basidiomycota</taxon>
        <taxon>Agaricomycotina</taxon>
        <taxon>Agaricomycetes</taxon>
        <taxon>Auriculariales</taxon>
        <taxon>Exidiaceae</taxon>
        <taxon>Exidia</taxon>
    </lineage>
</organism>
<sequence>MSSLSLRPDCVVLLLGRPRTAQRVQHSPSTQDSPTRTRTHQPRSPLVTHTHRAENIRLVKNWYLEHCPPCQPVVIHVSYQKLLKCSVLNELKRRHPKTMVKNMFF</sequence>
<dbReference type="Pfam" id="PF08083">
    <property type="entry name" value="PROCN"/>
    <property type="match status" value="1"/>
</dbReference>
<dbReference type="InParanoid" id="A0A165GGB0"/>
<dbReference type="GO" id="GO:0097157">
    <property type="term" value="F:pre-mRNA intronic binding"/>
    <property type="evidence" value="ECO:0007669"/>
    <property type="project" value="TreeGrafter"/>
</dbReference>
<accession>A0A165GGB0</accession>
<dbReference type="InterPro" id="IPR027652">
    <property type="entry name" value="PRP8"/>
</dbReference>
<keyword evidence="4" id="KW-1185">Reference proteome</keyword>
<feature type="region of interest" description="Disordered" evidence="1">
    <location>
        <begin position="17"/>
        <end position="50"/>
    </location>
</feature>
<dbReference type="OrthoDB" id="3064241at2759"/>
<reference evidence="3 4" key="1">
    <citation type="journal article" date="2016" name="Mol. Biol. Evol.">
        <title>Comparative Genomics of Early-Diverging Mushroom-Forming Fungi Provides Insights into the Origins of Lignocellulose Decay Capabilities.</title>
        <authorList>
            <person name="Nagy L.G."/>
            <person name="Riley R."/>
            <person name="Tritt A."/>
            <person name="Adam C."/>
            <person name="Daum C."/>
            <person name="Floudas D."/>
            <person name="Sun H."/>
            <person name="Yadav J.S."/>
            <person name="Pangilinan J."/>
            <person name="Larsson K.H."/>
            <person name="Matsuura K."/>
            <person name="Barry K."/>
            <person name="Labutti K."/>
            <person name="Kuo R."/>
            <person name="Ohm R.A."/>
            <person name="Bhattacharya S.S."/>
            <person name="Shirouzu T."/>
            <person name="Yoshinaga Y."/>
            <person name="Martin F.M."/>
            <person name="Grigoriev I.V."/>
            <person name="Hibbett D.S."/>
        </authorList>
    </citation>
    <scope>NUCLEOTIDE SEQUENCE [LARGE SCALE GENOMIC DNA]</scope>
    <source>
        <strain evidence="3 4">HHB12029</strain>
    </source>
</reference>
<proteinExistence type="predicted"/>
<dbReference type="AlphaFoldDB" id="A0A165GGB0"/>
<evidence type="ECO:0000313" key="3">
    <source>
        <dbReference type="EMBL" id="KZV90476.1"/>
    </source>
</evidence>
<feature type="domain" description="PROCN" evidence="2">
    <location>
        <begin position="41"/>
        <end position="102"/>
    </location>
</feature>
<dbReference type="GO" id="GO:0030620">
    <property type="term" value="F:U2 snRNA binding"/>
    <property type="evidence" value="ECO:0007669"/>
    <property type="project" value="TreeGrafter"/>
</dbReference>
<protein>
    <recommendedName>
        <fullName evidence="2">PROCN domain-containing protein</fullName>
    </recommendedName>
</protein>
<dbReference type="EMBL" id="KV426048">
    <property type="protein sequence ID" value="KZV90476.1"/>
    <property type="molecule type" value="Genomic_DNA"/>
</dbReference>
<evidence type="ECO:0000313" key="4">
    <source>
        <dbReference type="Proteomes" id="UP000077266"/>
    </source>
</evidence>
<dbReference type="GO" id="GO:0000244">
    <property type="term" value="P:spliceosomal tri-snRNP complex assembly"/>
    <property type="evidence" value="ECO:0007669"/>
    <property type="project" value="TreeGrafter"/>
</dbReference>
<dbReference type="PANTHER" id="PTHR11140:SF0">
    <property type="entry name" value="PRE-MRNA-PROCESSING-SPLICING FACTOR 8"/>
    <property type="match status" value="1"/>
</dbReference>
<name>A0A165GGB0_EXIGL</name>
<dbReference type="GO" id="GO:0017070">
    <property type="term" value="F:U6 snRNA binding"/>
    <property type="evidence" value="ECO:0007669"/>
    <property type="project" value="TreeGrafter"/>
</dbReference>
<dbReference type="Proteomes" id="UP000077266">
    <property type="component" value="Unassembled WGS sequence"/>
</dbReference>
<dbReference type="GO" id="GO:0030619">
    <property type="term" value="F:U1 snRNA binding"/>
    <property type="evidence" value="ECO:0007669"/>
    <property type="project" value="TreeGrafter"/>
</dbReference>
<dbReference type="GO" id="GO:0071013">
    <property type="term" value="C:catalytic step 2 spliceosome"/>
    <property type="evidence" value="ECO:0007669"/>
    <property type="project" value="TreeGrafter"/>
</dbReference>
<dbReference type="GO" id="GO:0005682">
    <property type="term" value="C:U5 snRNP"/>
    <property type="evidence" value="ECO:0007669"/>
    <property type="project" value="TreeGrafter"/>
</dbReference>
<dbReference type="GO" id="GO:0030623">
    <property type="term" value="F:U5 snRNA binding"/>
    <property type="evidence" value="ECO:0007669"/>
    <property type="project" value="TreeGrafter"/>
</dbReference>
<feature type="compositionally biased region" description="Polar residues" evidence="1">
    <location>
        <begin position="22"/>
        <end position="36"/>
    </location>
</feature>
<gene>
    <name evidence="3" type="ORF">EXIGLDRAFT_770802</name>
</gene>
<dbReference type="PANTHER" id="PTHR11140">
    <property type="entry name" value="PRE-MRNA SPLICING FACTOR PRP8"/>
    <property type="match status" value="1"/>
</dbReference>
<evidence type="ECO:0000256" key="1">
    <source>
        <dbReference type="SAM" id="MobiDB-lite"/>
    </source>
</evidence>
<dbReference type="STRING" id="1314781.A0A165GGB0"/>
<dbReference type="InterPro" id="IPR012592">
    <property type="entry name" value="PROCN"/>
</dbReference>